<dbReference type="RefSeq" id="WP_021644101.1">
    <property type="nucleotide sequence ID" value="NZ_KE993060.1"/>
</dbReference>
<gene>
    <name evidence="1" type="ORF">HMPREF1981_00731</name>
</gene>
<comment type="caution">
    <text evidence="1">The sequence shown here is derived from an EMBL/GenBank/DDBJ whole genome shotgun (WGS) entry which is preliminary data.</text>
</comment>
<protein>
    <submittedName>
        <fullName evidence="1">Uncharacterized protein</fullName>
    </submittedName>
</protein>
<dbReference type="AlphaFoldDB" id="U2CR38"/>
<dbReference type="HOGENOM" id="CLU_2803601_0_0_10"/>
<dbReference type="Proteomes" id="UP000016496">
    <property type="component" value="Unassembled WGS sequence"/>
</dbReference>
<sequence length="67" mass="7525">MEIKIQIPILLLVLWAGIASLPEQNKKEKIEAQREGCHVGKLLDKRPHGITNDWSVYSSCHALFIGS</sequence>
<accession>U2CR38</accession>
<evidence type="ECO:0000313" key="2">
    <source>
        <dbReference type="Proteomes" id="UP000016496"/>
    </source>
</evidence>
<organism evidence="1 2">
    <name type="scientific">Bacteroides pyogenes F0041</name>
    <dbReference type="NCBI Taxonomy" id="1321819"/>
    <lineage>
        <taxon>Bacteria</taxon>
        <taxon>Pseudomonadati</taxon>
        <taxon>Bacteroidota</taxon>
        <taxon>Bacteroidia</taxon>
        <taxon>Bacteroidales</taxon>
        <taxon>Bacteroidaceae</taxon>
        <taxon>Bacteroides</taxon>
    </lineage>
</organism>
<reference evidence="1 2" key="1">
    <citation type="submission" date="2013-08" db="EMBL/GenBank/DDBJ databases">
        <authorList>
            <person name="Weinstock G."/>
            <person name="Sodergren E."/>
            <person name="Wylie T."/>
            <person name="Fulton L."/>
            <person name="Fulton R."/>
            <person name="Fronick C."/>
            <person name="O'Laughlin M."/>
            <person name="Godfrey J."/>
            <person name="Miner T."/>
            <person name="Herter B."/>
            <person name="Appelbaum E."/>
            <person name="Cordes M."/>
            <person name="Lek S."/>
            <person name="Wollam A."/>
            <person name="Pepin K.H."/>
            <person name="Palsikar V.B."/>
            <person name="Mitreva M."/>
            <person name="Wilson R.K."/>
        </authorList>
    </citation>
    <scope>NUCLEOTIDE SEQUENCE [LARGE SCALE GENOMIC DNA]</scope>
    <source>
        <strain evidence="1 2">F0041</strain>
    </source>
</reference>
<evidence type="ECO:0000313" key="1">
    <source>
        <dbReference type="EMBL" id="ERI87005.1"/>
    </source>
</evidence>
<dbReference type="EMBL" id="AWSV01000042">
    <property type="protein sequence ID" value="ERI87005.1"/>
    <property type="molecule type" value="Genomic_DNA"/>
</dbReference>
<name>U2CR38_9BACE</name>
<proteinExistence type="predicted"/>